<evidence type="ECO:0000313" key="3">
    <source>
        <dbReference type="Proteomes" id="UP001151760"/>
    </source>
</evidence>
<accession>A0ABQ4ZXT1</accession>
<name>A0ABQ4ZXT1_9ASTR</name>
<proteinExistence type="predicted"/>
<keyword evidence="3" id="KW-1185">Reference proteome</keyword>
<feature type="chain" id="PRO_5046181215" evidence="1">
    <location>
        <begin position="20"/>
        <end position="310"/>
    </location>
</feature>
<dbReference type="Proteomes" id="UP001151760">
    <property type="component" value="Unassembled WGS sequence"/>
</dbReference>
<evidence type="ECO:0000256" key="1">
    <source>
        <dbReference type="SAM" id="SignalP"/>
    </source>
</evidence>
<organism evidence="2 3">
    <name type="scientific">Tanacetum coccineum</name>
    <dbReference type="NCBI Taxonomy" id="301880"/>
    <lineage>
        <taxon>Eukaryota</taxon>
        <taxon>Viridiplantae</taxon>
        <taxon>Streptophyta</taxon>
        <taxon>Embryophyta</taxon>
        <taxon>Tracheophyta</taxon>
        <taxon>Spermatophyta</taxon>
        <taxon>Magnoliopsida</taxon>
        <taxon>eudicotyledons</taxon>
        <taxon>Gunneridae</taxon>
        <taxon>Pentapetalae</taxon>
        <taxon>asterids</taxon>
        <taxon>campanulids</taxon>
        <taxon>Asterales</taxon>
        <taxon>Asteraceae</taxon>
        <taxon>Asteroideae</taxon>
        <taxon>Anthemideae</taxon>
        <taxon>Anthemidinae</taxon>
        <taxon>Tanacetum</taxon>
    </lineage>
</organism>
<keyword evidence="1" id="KW-0732">Signal</keyword>
<reference evidence="2" key="2">
    <citation type="submission" date="2022-01" db="EMBL/GenBank/DDBJ databases">
        <authorList>
            <person name="Yamashiro T."/>
            <person name="Shiraishi A."/>
            <person name="Satake H."/>
            <person name="Nakayama K."/>
        </authorList>
    </citation>
    <scope>NUCLEOTIDE SEQUENCE</scope>
</reference>
<evidence type="ECO:0000313" key="2">
    <source>
        <dbReference type="EMBL" id="GJS93775.1"/>
    </source>
</evidence>
<protein>
    <submittedName>
        <fullName evidence="2">Uncharacterized protein</fullName>
    </submittedName>
</protein>
<gene>
    <name evidence="2" type="ORF">Tco_0800743</name>
</gene>
<comment type="caution">
    <text evidence="2">The sequence shown here is derived from an EMBL/GenBank/DDBJ whole genome shotgun (WGS) entry which is preliminary data.</text>
</comment>
<sequence length="310" mass="33911">MKITMLIMLSLCLIANINASSNCDDYFIFDKAERAIGYNPLGSSCRGVGGSGTGTSRGSSGTSGVAAHNIPAHGSGYLHKAAIQFDFLGHFRNIIRPVTEGGYKRGGRGGGGGGDIVASRGGIAASHGQSKFMKTTLSTSTLYISEIDDSFASVFKLIRSVIQWVPTSMYAAIVFIGVQNATSMQQDRFTAYFVTIEVVQWAFEAWFPLGPIMVNVVIGRRDNGQWTYKYRTCKVVKFEKDRDIRSELDHLGMPIAVDAWVNSFHLITVPFISLQNVKNIASEADGYQLLGFNKLLTINNYEYAADMDHV</sequence>
<dbReference type="EMBL" id="BQNB010011682">
    <property type="protein sequence ID" value="GJS93775.1"/>
    <property type="molecule type" value="Genomic_DNA"/>
</dbReference>
<feature type="signal peptide" evidence="1">
    <location>
        <begin position="1"/>
        <end position="19"/>
    </location>
</feature>
<reference evidence="2" key="1">
    <citation type="journal article" date="2022" name="Int. J. Mol. Sci.">
        <title>Draft Genome of Tanacetum Coccineum: Genomic Comparison of Closely Related Tanacetum-Family Plants.</title>
        <authorList>
            <person name="Yamashiro T."/>
            <person name="Shiraishi A."/>
            <person name="Nakayama K."/>
            <person name="Satake H."/>
        </authorList>
    </citation>
    <scope>NUCLEOTIDE SEQUENCE</scope>
</reference>